<keyword evidence="8" id="KW-0325">Glycoprotein</keyword>
<dbReference type="GO" id="GO:0006508">
    <property type="term" value="P:proteolysis"/>
    <property type="evidence" value="ECO:0007669"/>
    <property type="project" value="UniProtKB-KW"/>
</dbReference>
<dbReference type="EMBL" id="JAEFBK010000010">
    <property type="protein sequence ID" value="KAG7560525.1"/>
    <property type="molecule type" value="Genomic_DNA"/>
</dbReference>
<evidence type="ECO:0000256" key="2">
    <source>
        <dbReference type="ARBA" id="ARBA00009431"/>
    </source>
</evidence>
<keyword evidence="6 9" id="KW-0378">Hydrolase</keyword>
<name>A0A8T1ZPJ0_9BRAS</name>
<evidence type="ECO:0000256" key="4">
    <source>
        <dbReference type="ARBA" id="ARBA00022670"/>
    </source>
</evidence>
<evidence type="ECO:0000256" key="1">
    <source>
        <dbReference type="ARBA" id="ARBA00004613"/>
    </source>
</evidence>
<dbReference type="SUPFAM" id="SSF53474">
    <property type="entry name" value="alpha/beta-Hydrolases"/>
    <property type="match status" value="1"/>
</dbReference>
<evidence type="ECO:0000313" key="10">
    <source>
        <dbReference type="Proteomes" id="UP000694240"/>
    </source>
</evidence>
<evidence type="ECO:0000313" key="9">
    <source>
        <dbReference type="EMBL" id="KAG7560525.1"/>
    </source>
</evidence>
<dbReference type="InterPro" id="IPR029058">
    <property type="entry name" value="AB_hydrolase_fold"/>
</dbReference>
<dbReference type="GO" id="GO:0004185">
    <property type="term" value="F:serine-type carboxypeptidase activity"/>
    <property type="evidence" value="ECO:0007669"/>
    <property type="project" value="InterPro"/>
</dbReference>
<dbReference type="InterPro" id="IPR001563">
    <property type="entry name" value="Peptidase_S10"/>
</dbReference>
<evidence type="ECO:0000256" key="7">
    <source>
        <dbReference type="ARBA" id="ARBA00023157"/>
    </source>
</evidence>
<protein>
    <submittedName>
        <fullName evidence="9">Alpha/Beta hydrolase fold</fullName>
    </submittedName>
</protein>
<dbReference type="Pfam" id="PF00450">
    <property type="entry name" value="Peptidase_S10"/>
    <property type="match status" value="1"/>
</dbReference>
<accession>A0A8T1ZPJ0</accession>
<dbReference type="Proteomes" id="UP000694240">
    <property type="component" value="Chromosome 10"/>
</dbReference>
<evidence type="ECO:0000256" key="6">
    <source>
        <dbReference type="ARBA" id="ARBA00022801"/>
    </source>
</evidence>
<sequence length="97" mass="10933">MIPILHELMSEGVRVWVYNGDLDLAVPFSSTMDVLKKMNLTIVKEWRPWFTGGQLGGFTQDYQGNFTYATVKGAGHDVPKDQPIHALNLFSLYQLSS</sequence>
<evidence type="ECO:0000256" key="5">
    <source>
        <dbReference type="ARBA" id="ARBA00022729"/>
    </source>
</evidence>
<comment type="similarity">
    <text evidence="2">Belongs to the peptidase S10 family.</text>
</comment>
<gene>
    <name evidence="9" type="ORF">ISN45_Aa05g020500</name>
</gene>
<evidence type="ECO:0000256" key="8">
    <source>
        <dbReference type="ARBA" id="ARBA00023180"/>
    </source>
</evidence>
<dbReference type="GO" id="GO:0005576">
    <property type="term" value="C:extracellular region"/>
    <property type="evidence" value="ECO:0007669"/>
    <property type="project" value="UniProtKB-SubCell"/>
</dbReference>
<comment type="caution">
    <text evidence="9">The sequence shown here is derived from an EMBL/GenBank/DDBJ whole genome shotgun (WGS) entry which is preliminary data.</text>
</comment>
<comment type="subcellular location">
    <subcellularLocation>
        <location evidence="1">Secreted</location>
    </subcellularLocation>
</comment>
<dbReference type="FunFam" id="3.40.50.11320:FF:000002">
    <property type="entry name" value="Carboxypeptidase"/>
    <property type="match status" value="1"/>
</dbReference>
<reference evidence="9 10" key="1">
    <citation type="submission" date="2020-12" db="EMBL/GenBank/DDBJ databases">
        <title>Concerted genomic and epigenomic changes stabilize Arabidopsis allopolyploids.</title>
        <authorList>
            <person name="Chen Z."/>
        </authorList>
    </citation>
    <scope>NUCLEOTIDE SEQUENCE [LARGE SCALE GENOMIC DNA]</scope>
    <source>
        <strain evidence="9">Allo738</strain>
        <tissue evidence="9">Leaf</tissue>
    </source>
</reference>
<keyword evidence="4" id="KW-0645">Protease</keyword>
<keyword evidence="3" id="KW-0121">Carboxypeptidase</keyword>
<dbReference type="Gene3D" id="3.40.50.11320">
    <property type="match status" value="1"/>
</dbReference>
<keyword evidence="10" id="KW-1185">Reference proteome</keyword>
<dbReference type="InterPro" id="IPR033124">
    <property type="entry name" value="Ser_caboxypep_his_AS"/>
</dbReference>
<keyword evidence="7" id="KW-1015">Disulfide bond</keyword>
<dbReference type="PROSITE" id="PS00560">
    <property type="entry name" value="CARBOXYPEPT_SER_HIS"/>
    <property type="match status" value="1"/>
</dbReference>
<organism evidence="9 10">
    <name type="scientific">Arabidopsis thaliana x Arabidopsis arenosa</name>
    <dbReference type="NCBI Taxonomy" id="1240361"/>
    <lineage>
        <taxon>Eukaryota</taxon>
        <taxon>Viridiplantae</taxon>
        <taxon>Streptophyta</taxon>
        <taxon>Embryophyta</taxon>
        <taxon>Tracheophyta</taxon>
        <taxon>Spermatophyta</taxon>
        <taxon>Magnoliopsida</taxon>
        <taxon>eudicotyledons</taxon>
        <taxon>Gunneridae</taxon>
        <taxon>Pentapetalae</taxon>
        <taxon>rosids</taxon>
        <taxon>malvids</taxon>
        <taxon>Brassicales</taxon>
        <taxon>Brassicaceae</taxon>
        <taxon>Camelineae</taxon>
        <taxon>Arabidopsis</taxon>
    </lineage>
</organism>
<dbReference type="AlphaFoldDB" id="A0A8T1ZPJ0"/>
<proteinExistence type="inferred from homology"/>
<keyword evidence="5" id="KW-0732">Signal</keyword>
<evidence type="ECO:0000256" key="3">
    <source>
        <dbReference type="ARBA" id="ARBA00022645"/>
    </source>
</evidence>